<evidence type="ECO:0000256" key="13">
    <source>
        <dbReference type="ARBA" id="ARBA00023136"/>
    </source>
</evidence>
<evidence type="ECO:0000259" key="15">
    <source>
        <dbReference type="PROSITE" id="PS50109"/>
    </source>
</evidence>
<dbReference type="Gene3D" id="1.10.287.130">
    <property type="match status" value="1"/>
</dbReference>
<evidence type="ECO:0000256" key="5">
    <source>
        <dbReference type="ARBA" id="ARBA00022553"/>
    </source>
</evidence>
<keyword evidence="5" id="KW-0597">Phosphoprotein</keyword>
<dbReference type="Pfam" id="PF02518">
    <property type="entry name" value="HATPase_c"/>
    <property type="match status" value="1"/>
</dbReference>
<dbReference type="InterPro" id="IPR003660">
    <property type="entry name" value="HAMP_dom"/>
</dbReference>
<evidence type="ECO:0000256" key="6">
    <source>
        <dbReference type="ARBA" id="ARBA00022679"/>
    </source>
</evidence>
<evidence type="ECO:0000256" key="12">
    <source>
        <dbReference type="ARBA" id="ARBA00023012"/>
    </source>
</evidence>
<keyword evidence="8" id="KW-0547">Nucleotide-binding</keyword>
<dbReference type="FunFam" id="1.10.287.130:FF:000001">
    <property type="entry name" value="Two-component sensor histidine kinase"/>
    <property type="match status" value="1"/>
</dbReference>
<evidence type="ECO:0000256" key="10">
    <source>
        <dbReference type="ARBA" id="ARBA00022840"/>
    </source>
</evidence>
<dbReference type="PANTHER" id="PTHR45528">
    <property type="entry name" value="SENSOR HISTIDINE KINASE CPXA"/>
    <property type="match status" value="1"/>
</dbReference>
<evidence type="ECO:0000256" key="1">
    <source>
        <dbReference type="ARBA" id="ARBA00000085"/>
    </source>
</evidence>
<dbReference type="PROSITE" id="PS50885">
    <property type="entry name" value="HAMP"/>
    <property type="match status" value="1"/>
</dbReference>
<comment type="caution">
    <text evidence="17">The sequence shown here is derived from an EMBL/GenBank/DDBJ whole genome shotgun (WGS) entry which is preliminary data.</text>
</comment>
<keyword evidence="10" id="KW-0067">ATP-binding</keyword>
<dbReference type="RefSeq" id="WP_183977625.1">
    <property type="nucleotide sequence ID" value="NZ_JACIBY010000011.1"/>
</dbReference>
<sequence length="460" mass="52783">MKIRTKIALQFTVIIAAILATFSVSFYYVAEQNRKDEFYKNLCDRALTRADLLVKIAANNKKILKILDKETLSKLYGEKVLMFNDEDKIVYASYDPDSAENYYYNADLLKSVRKKKYVETANGKLLVAGLMYTHPEKGELVLMTSAEDELGNTQLQRLRDSLIYSFLFGILITIVLGFIFAGQSLKPLSDMNREISTITAYNLRKQLNEGNRQDELAQLAINFNQMLQRLEQSFDFQRSFVSNASHELRTPLAGLKSEIQIALEKERTPEEYQKVLDSLLNDAQRLIQLTNSLLQLAQSEKKEERTMSFQSIRLDELVFQTQEELQSLRTDYQIHIDFEDIPENEQDITVLGNAPLLKTVLNNLMDNACKYSPDKRADVKIGFDEQNCYIRVTDRGIGIPENETQRIFEPLYRAKNATTFRGYGIGLSVCRRIVDMHRGTIKVTSQLDVGSTFEVVLPHI</sequence>
<evidence type="ECO:0000256" key="8">
    <source>
        <dbReference type="ARBA" id="ARBA00022741"/>
    </source>
</evidence>
<dbReference type="GO" id="GO:0000155">
    <property type="term" value="F:phosphorelay sensor kinase activity"/>
    <property type="evidence" value="ECO:0007669"/>
    <property type="project" value="InterPro"/>
</dbReference>
<dbReference type="CDD" id="cd00075">
    <property type="entry name" value="HATPase"/>
    <property type="match status" value="1"/>
</dbReference>
<dbReference type="FunFam" id="3.30.565.10:FF:000006">
    <property type="entry name" value="Sensor histidine kinase WalK"/>
    <property type="match status" value="1"/>
</dbReference>
<dbReference type="EMBL" id="JACIBY010000011">
    <property type="protein sequence ID" value="MBB3840579.1"/>
    <property type="molecule type" value="Genomic_DNA"/>
</dbReference>
<dbReference type="PROSITE" id="PS50109">
    <property type="entry name" value="HIS_KIN"/>
    <property type="match status" value="1"/>
</dbReference>
<keyword evidence="13 14" id="KW-0472">Membrane</keyword>
<evidence type="ECO:0000313" key="17">
    <source>
        <dbReference type="EMBL" id="MBB3840579.1"/>
    </source>
</evidence>
<comment type="subcellular location">
    <subcellularLocation>
        <location evidence="2">Cell membrane</location>
        <topology evidence="2">Multi-pass membrane protein</topology>
    </subcellularLocation>
</comment>
<dbReference type="PANTHER" id="PTHR45528:SF1">
    <property type="entry name" value="SENSOR HISTIDINE KINASE CPXA"/>
    <property type="match status" value="1"/>
</dbReference>
<keyword evidence="18" id="KW-1185">Reference proteome</keyword>
<dbReference type="SUPFAM" id="SSF47384">
    <property type="entry name" value="Homodimeric domain of signal transducing histidine kinase"/>
    <property type="match status" value="1"/>
</dbReference>
<evidence type="ECO:0000256" key="7">
    <source>
        <dbReference type="ARBA" id="ARBA00022692"/>
    </source>
</evidence>
<name>A0A7W5ZP87_9BACT</name>
<dbReference type="InterPro" id="IPR050398">
    <property type="entry name" value="HssS/ArlS-like"/>
</dbReference>
<comment type="catalytic activity">
    <reaction evidence="1">
        <text>ATP + protein L-histidine = ADP + protein N-phospho-L-histidine.</text>
        <dbReference type="EC" id="2.7.13.3"/>
    </reaction>
</comment>
<feature type="domain" description="HAMP" evidence="16">
    <location>
        <begin position="182"/>
        <end position="235"/>
    </location>
</feature>
<proteinExistence type="predicted"/>
<evidence type="ECO:0000259" key="16">
    <source>
        <dbReference type="PROSITE" id="PS50885"/>
    </source>
</evidence>
<reference evidence="17 18" key="1">
    <citation type="submission" date="2020-08" db="EMBL/GenBank/DDBJ databases">
        <title>Genomic Encyclopedia of Type Strains, Phase IV (KMG-IV): sequencing the most valuable type-strain genomes for metagenomic binning, comparative biology and taxonomic classification.</title>
        <authorList>
            <person name="Goeker M."/>
        </authorList>
    </citation>
    <scope>NUCLEOTIDE SEQUENCE [LARGE SCALE GENOMIC DNA]</scope>
    <source>
        <strain evidence="17 18">DSM 17976</strain>
    </source>
</reference>
<evidence type="ECO:0000256" key="4">
    <source>
        <dbReference type="ARBA" id="ARBA00022475"/>
    </source>
</evidence>
<keyword evidence="11 14" id="KW-1133">Transmembrane helix</keyword>
<dbReference type="InterPro" id="IPR004358">
    <property type="entry name" value="Sig_transdc_His_kin-like_C"/>
</dbReference>
<dbReference type="CDD" id="cd00082">
    <property type="entry name" value="HisKA"/>
    <property type="match status" value="1"/>
</dbReference>
<dbReference type="SMART" id="SM00304">
    <property type="entry name" value="HAMP"/>
    <property type="match status" value="1"/>
</dbReference>
<dbReference type="GO" id="GO:0005886">
    <property type="term" value="C:plasma membrane"/>
    <property type="evidence" value="ECO:0007669"/>
    <property type="project" value="UniProtKB-SubCell"/>
</dbReference>
<dbReference type="SMART" id="SM00388">
    <property type="entry name" value="HisKA"/>
    <property type="match status" value="1"/>
</dbReference>
<evidence type="ECO:0000256" key="11">
    <source>
        <dbReference type="ARBA" id="ARBA00022989"/>
    </source>
</evidence>
<dbReference type="GO" id="GO:0005524">
    <property type="term" value="F:ATP binding"/>
    <property type="evidence" value="ECO:0007669"/>
    <property type="project" value="UniProtKB-KW"/>
</dbReference>
<dbReference type="Pfam" id="PF00672">
    <property type="entry name" value="HAMP"/>
    <property type="match status" value="1"/>
</dbReference>
<dbReference type="InterPro" id="IPR036890">
    <property type="entry name" value="HATPase_C_sf"/>
</dbReference>
<evidence type="ECO:0000313" key="18">
    <source>
        <dbReference type="Proteomes" id="UP000541352"/>
    </source>
</evidence>
<dbReference type="Proteomes" id="UP000541352">
    <property type="component" value="Unassembled WGS sequence"/>
</dbReference>
<dbReference type="Pfam" id="PF00512">
    <property type="entry name" value="HisKA"/>
    <property type="match status" value="1"/>
</dbReference>
<keyword evidence="9 17" id="KW-0418">Kinase</keyword>
<dbReference type="Gene3D" id="6.10.340.10">
    <property type="match status" value="1"/>
</dbReference>
<evidence type="ECO:0000256" key="2">
    <source>
        <dbReference type="ARBA" id="ARBA00004651"/>
    </source>
</evidence>
<dbReference type="PRINTS" id="PR00344">
    <property type="entry name" value="BCTRLSENSOR"/>
</dbReference>
<gene>
    <name evidence="17" type="ORF">FHS57_004599</name>
</gene>
<dbReference type="EC" id="2.7.13.3" evidence="3"/>
<dbReference type="SMART" id="SM00387">
    <property type="entry name" value="HATPase_c"/>
    <property type="match status" value="1"/>
</dbReference>
<feature type="transmembrane region" description="Helical" evidence="14">
    <location>
        <begin position="162"/>
        <end position="181"/>
    </location>
</feature>
<dbReference type="SUPFAM" id="SSF55874">
    <property type="entry name" value="ATPase domain of HSP90 chaperone/DNA topoisomerase II/histidine kinase"/>
    <property type="match status" value="1"/>
</dbReference>
<accession>A0A7W5ZP87</accession>
<dbReference type="Gene3D" id="3.30.565.10">
    <property type="entry name" value="Histidine kinase-like ATPase, C-terminal domain"/>
    <property type="match status" value="1"/>
</dbReference>
<feature type="transmembrane region" description="Helical" evidence="14">
    <location>
        <begin position="7"/>
        <end position="30"/>
    </location>
</feature>
<evidence type="ECO:0000256" key="3">
    <source>
        <dbReference type="ARBA" id="ARBA00012438"/>
    </source>
</evidence>
<evidence type="ECO:0000256" key="9">
    <source>
        <dbReference type="ARBA" id="ARBA00022777"/>
    </source>
</evidence>
<dbReference type="CDD" id="cd06225">
    <property type="entry name" value="HAMP"/>
    <property type="match status" value="1"/>
</dbReference>
<dbReference type="InterPro" id="IPR003661">
    <property type="entry name" value="HisK_dim/P_dom"/>
</dbReference>
<organism evidence="17 18">
    <name type="scientific">Runella defluvii</name>
    <dbReference type="NCBI Taxonomy" id="370973"/>
    <lineage>
        <taxon>Bacteria</taxon>
        <taxon>Pseudomonadati</taxon>
        <taxon>Bacteroidota</taxon>
        <taxon>Cytophagia</taxon>
        <taxon>Cytophagales</taxon>
        <taxon>Spirosomataceae</taxon>
        <taxon>Runella</taxon>
    </lineage>
</organism>
<feature type="domain" description="Histidine kinase" evidence="15">
    <location>
        <begin position="243"/>
        <end position="460"/>
    </location>
</feature>
<keyword evidence="4" id="KW-1003">Cell membrane</keyword>
<dbReference type="InterPro" id="IPR003594">
    <property type="entry name" value="HATPase_dom"/>
</dbReference>
<keyword evidence="6" id="KW-0808">Transferase</keyword>
<dbReference type="SUPFAM" id="SSF158472">
    <property type="entry name" value="HAMP domain-like"/>
    <property type="match status" value="1"/>
</dbReference>
<evidence type="ECO:0000256" key="14">
    <source>
        <dbReference type="SAM" id="Phobius"/>
    </source>
</evidence>
<dbReference type="InterPro" id="IPR005467">
    <property type="entry name" value="His_kinase_dom"/>
</dbReference>
<keyword evidence="12" id="KW-0902">Two-component regulatory system</keyword>
<dbReference type="AlphaFoldDB" id="A0A7W5ZP87"/>
<keyword evidence="7 14" id="KW-0812">Transmembrane</keyword>
<protein>
    <recommendedName>
        <fullName evidence="3">histidine kinase</fullName>
        <ecNumber evidence="3">2.7.13.3</ecNumber>
    </recommendedName>
</protein>
<dbReference type="InterPro" id="IPR036097">
    <property type="entry name" value="HisK_dim/P_sf"/>
</dbReference>